<evidence type="ECO:0000259" key="1">
    <source>
        <dbReference type="PROSITE" id="PS50921"/>
    </source>
</evidence>
<dbReference type="PIRSF" id="PIRSF036625">
    <property type="entry name" value="GAF_ANTAR"/>
    <property type="match status" value="1"/>
</dbReference>
<sequence length="240" mass="26164">MTSEQRLTRVFVELADTLVDEFDALDFLSTLTERSVELLDADAAGVILIDTRGVLHVVASTSDQAELLELLELQNDEGPCLDCLETGRAIVNVGSQRARSRWPRFSTALAEVGFQSAHAIPLRLRESVVGAMNLFCTADSRLSDDDLALGQALADIATIGLLQERAVRQSGLIAEQLQTALANRVLIEQAKGVLMASADVDVDVAFQMMRGYSRRNNLPVKDVARQVVDRSLTGDQLPRS</sequence>
<feature type="domain" description="ANTAR" evidence="1">
    <location>
        <begin position="167"/>
        <end position="228"/>
    </location>
</feature>
<dbReference type="InterPro" id="IPR005561">
    <property type="entry name" value="ANTAR"/>
</dbReference>
<dbReference type="Pfam" id="PF03861">
    <property type="entry name" value="ANTAR"/>
    <property type="match status" value="1"/>
</dbReference>
<keyword evidence="3" id="KW-1185">Reference proteome</keyword>
<comment type="caution">
    <text evidence="2">The sequence shown here is derived from an EMBL/GenBank/DDBJ whole genome shotgun (WGS) entry which is preliminary data.</text>
</comment>
<dbReference type="SMART" id="SM00065">
    <property type="entry name" value="GAF"/>
    <property type="match status" value="1"/>
</dbReference>
<dbReference type="SMART" id="SM01012">
    <property type="entry name" value="ANTAR"/>
    <property type="match status" value="1"/>
</dbReference>
<gene>
    <name evidence="2" type="ORF">GCM10022263_16480</name>
</gene>
<reference evidence="3" key="1">
    <citation type="journal article" date="2019" name="Int. J. Syst. Evol. Microbiol.">
        <title>The Global Catalogue of Microorganisms (GCM) 10K type strain sequencing project: providing services to taxonomists for standard genome sequencing and annotation.</title>
        <authorList>
            <consortium name="The Broad Institute Genomics Platform"/>
            <consortium name="The Broad Institute Genome Sequencing Center for Infectious Disease"/>
            <person name="Wu L."/>
            <person name="Ma J."/>
        </authorList>
    </citation>
    <scope>NUCLEOTIDE SEQUENCE [LARGE SCALE GENOMIC DNA]</scope>
    <source>
        <strain evidence="3">JCM 17460</strain>
    </source>
</reference>
<dbReference type="PROSITE" id="PS50921">
    <property type="entry name" value="ANTAR"/>
    <property type="match status" value="1"/>
</dbReference>
<evidence type="ECO:0000313" key="3">
    <source>
        <dbReference type="Proteomes" id="UP001500301"/>
    </source>
</evidence>
<dbReference type="EMBL" id="BAABBB010000009">
    <property type="protein sequence ID" value="GAA3528607.1"/>
    <property type="molecule type" value="Genomic_DNA"/>
</dbReference>
<dbReference type="InterPro" id="IPR012074">
    <property type="entry name" value="GAF_ANTAR"/>
</dbReference>
<dbReference type="RefSeq" id="WP_218233256.1">
    <property type="nucleotide sequence ID" value="NZ_BAABBB010000009.1"/>
</dbReference>
<accession>A0ABP6V920</accession>
<dbReference type="Pfam" id="PF13185">
    <property type="entry name" value="GAF_2"/>
    <property type="match status" value="1"/>
</dbReference>
<dbReference type="InterPro" id="IPR003018">
    <property type="entry name" value="GAF"/>
</dbReference>
<proteinExistence type="predicted"/>
<name>A0ABP6V920_9ACTN</name>
<dbReference type="Proteomes" id="UP001500301">
    <property type="component" value="Unassembled WGS sequence"/>
</dbReference>
<organism evidence="2 3">
    <name type="scientific">Nocardioides daeguensis</name>
    <dbReference type="NCBI Taxonomy" id="908359"/>
    <lineage>
        <taxon>Bacteria</taxon>
        <taxon>Bacillati</taxon>
        <taxon>Actinomycetota</taxon>
        <taxon>Actinomycetes</taxon>
        <taxon>Propionibacteriales</taxon>
        <taxon>Nocardioidaceae</taxon>
        <taxon>Nocardioides</taxon>
    </lineage>
</organism>
<protein>
    <submittedName>
        <fullName evidence="2">GAF and ANTAR domain-containing protein</fullName>
    </submittedName>
</protein>
<evidence type="ECO:0000313" key="2">
    <source>
        <dbReference type="EMBL" id="GAA3528607.1"/>
    </source>
</evidence>